<keyword evidence="2" id="KW-1185">Reference proteome</keyword>
<comment type="caution">
    <text evidence="1">The sequence shown here is derived from an EMBL/GenBank/DDBJ whole genome shotgun (WGS) entry which is preliminary data.</text>
</comment>
<protein>
    <submittedName>
        <fullName evidence="1">Uncharacterized protein</fullName>
    </submittedName>
</protein>
<gene>
    <name evidence="1" type="ORF">ACFOOI_20775</name>
</gene>
<evidence type="ECO:0000313" key="1">
    <source>
        <dbReference type="EMBL" id="MFC3813112.1"/>
    </source>
</evidence>
<dbReference type="EMBL" id="JBHRYQ010000001">
    <property type="protein sequence ID" value="MFC3813112.1"/>
    <property type="molecule type" value="Genomic_DNA"/>
</dbReference>
<sequence>MRYLIIISFLFFISCQKKATHPVISMPIDKYKLVSVSPEQNLSKFSKKYKRANNYFVMDFDSGEFYGKYQGTKYVGKYDIKKVTSGLTKGFNYQVSLVFLSKNVLGQNSNSDSYFDALTKSTRIFVSPDRIIDSQYVWLRMGNEENLEMLKLYYLR</sequence>
<evidence type="ECO:0000313" key="2">
    <source>
        <dbReference type="Proteomes" id="UP001595616"/>
    </source>
</evidence>
<name>A0ABV7Z464_9BACT</name>
<proteinExistence type="predicted"/>
<dbReference type="RefSeq" id="WP_379840017.1">
    <property type="nucleotide sequence ID" value="NZ_JBHRYQ010000001.1"/>
</dbReference>
<organism evidence="1 2">
    <name type="scientific">Lacihabitans lacunae</name>
    <dbReference type="NCBI Taxonomy" id="1028214"/>
    <lineage>
        <taxon>Bacteria</taxon>
        <taxon>Pseudomonadati</taxon>
        <taxon>Bacteroidota</taxon>
        <taxon>Cytophagia</taxon>
        <taxon>Cytophagales</taxon>
        <taxon>Leadbetterellaceae</taxon>
        <taxon>Lacihabitans</taxon>
    </lineage>
</organism>
<reference evidence="2" key="1">
    <citation type="journal article" date="2019" name="Int. J. Syst. Evol. Microbiol.">
        <title>The Global Catalogue of Microorganisms (GCM) 10K type strain sequencing project: providing services to taxonomists for standard genome sequencing and annotation.</title>
        <authorList>
            <consortium name="The Broad Institute Genomics Platform"/>
            <consortium name="The Broad Institute Genome Sequencing Center for Infectious Disease"/>
            <person name="Wu L."/>
            <person name="Ma J."/>
        </authorList>
    </citation>
    <scope>NUCLEOTIDE SEQUENCE [LARGE SCALE GENOMIC DNA]</scope>
    <source>
        <strain evidence="2">CECT 7956</strain>
    </source>
</reference>
<accession>A0ABV7Z464</accession>
<dbReference type="Proteomes" id="UP001595616">
    <property type="component" value="Unassembled WGS sequence"/>
</dbReference>
<dbReference type="PROSITE" id="PS51257">
    <property type="entry name" value="PROKAR_LIPOPROTEIN"/>
    <property type="match status" value="1"/>
</dbReference>